<dbReference type="Proteomes" id="UP000789570">
    <property type="component" value="Unassembled WGS sequence"/>
</dbReference>
<proteinExistence type="predicted"/>
<accession>A0A9N9EGN3</accession>
<dbReference type="AlphaFoldDB" id="A0A9N9EGN3"/>
<gene>
    <name evidence="1" type="ORF">FCALED_LOCUS12128</name>
</gene>
<organism evidence="1 2">
    <name type="scientific">Funneliformis caledonium</name>
    <dbReference type="NCBI Taxonomy" id="1117310"/>
    <lineage>
        <taxon>Eukaryota</taxon>
        <taxon>Fungi</taxon>
        <taxon>Fungi incertae sedis</taxon>
        <taxon>Mucoromycota</taxon>
        <taxon>Glomeromycotina</taxon>
        <taxon>Glomeromycetes</taxon>
        <taxon>Glomerales</taxon>
        <taxon>Glomeraceae</taxon>
        <taxon>Funneliformis</taxon>
    </lineage>
</organism>
<evidence type="ECO:0000313" key="2">
    <source>
        <dbReference type="Proteomes" id="UP000789570"/>
    </source>
</evidence>
<dbReference type="EMBL" id="CAJVPQ010005646">
    <property type="protein sequence ID" value="CAG8673358.1"/>
    <property type="molecule type" value="Genomic_DNA"/>
</dbReference>
<keyword evidence="2" id="KW-1185">Reference proteome</keyword>
<evidence type="ECO:0000313" key="1">
    <source>
        <dbReference type="EMBL" id="CAG8673358.1"/>
    </source>
</evidence>
<name>A0A9N9EGN3_9GLOM</name>
<comment type="caution">
    <text evidence="1">The sequence shown here is derived from an EMBL/GenBank/DDBJ whole genome shotgun (WGS) entry which is preliminary data.</text>
</comment>
<sequence>MKTYMISVQIDESFDKLEEKEIQWHISLPENSLEENNSKSYFEQELMNQFGNHLLITVGYQCPKDEMIKIYKKNIKVKQ</sequence>
<feature type="non-terminal residue" evidence="1">
    <location>
        <position position="79"/>
    </location>
</feature>
<reference evidence="1" key="1">
    <citation type="submission" date="2021-06" db="EMBL/GenBank/DDBJ databases">
        <authorList>
            <person name="Kallberg Y."/>
            <person name="Tangrot J."/>
            <person name="Rosling A."/>
        </authorList>
    </citation>
    <scope>NUCLEOTIDE SEQUENCE</scope>
    <source>
        <strain evidence="1">UK204</strain>
    </source>
</reference>
<protein>
    <submittedName>
        <fullName evidence="1">9300_t:CDS:1</fullName>
    </submittedName>
</protein>